<organism evidence="1 2">
    <name type="scientific">Lasiosphaeria miniovina</name>
    <dbReference type="NCBI Taxonomy" id="1954250"/>
    <lineage>
        <taxon>Eukaryota</taxon>
        <taxon>Fungi</taxon>
        <taxon>Dikarya</taxon>
        <taxon>Ascomycota</taxon>
        <taxon>Pezizomycotina</taxon>
        <taxon>Sordariomycetes</taxon>
        <taxon>Sordariomycetidae</taxon>
        <taxon>Sordariales</taxon>
        <taxon>Lasiosphaeriaceae</taxon>
        <taxon>Lasiosphaeria</taxon>
    </lineage>
</organism>
<proteinExistence type="predicted"/>
<dbReference type="RefSeq" id="XP_060294985.1">
    <property type="nucleotide sequence ID" value="XM_060446734.1"/>
</dbReference>
<evidence type="ECO:0000313" key="1">
    <source>
        <dbReference type="EMBL" id="KAK0713662.1"/>
    </source>
</evidence>
<evidence type="ECO:0000313" key="2">
    <source>
        <dbReference type="Proteomes" id="UP001172101"/>
    </source>
</evidence>
<dbReference type="SUPFAM" id="SSF56112">
    <property type="entry name" value="Protein kinase-like (PK-like)"/>
    <property type="match status" value="1"/>
</dbReference>
<accession>A0AA40DUB7</accession>
<dbReference type="InterPro" id="IPR011009">
    <property type="entry name" value="Kinase-like_dom_sf"/>
</dbReference>
<reference evidence="1" key="1">
    <citation type="submission" date="2023-06" db="EMBL/GenBank/DDBJ databases">
        <title>Genome-scale phylogeny and comparative genomics of the fungal order Sordariales.</title>
        <authorList>
            <consortium name="Lawrence Berkeley National Laboratory"/>
            <person name="Hensen N."/>
            <person name="Bonometti L."/>
            <person name="Westerberg I."/>
            <person name="Brannstrom I.O."/>
            <person name="Guillou S."/>
            <person name="Cros-Aarteil S."/>
            <person name="Calhoun S."/>
            <person name="Haridas S."/>
            <person name="Kuo A."/>
            <person name="Mondo S."/>
            <person name="Pangilinan J."/>
            <person name="Riley R."/>
            <person name="LaButti K."/>
            <person name="Andreopoulos B."/>
            <person name="Lipzen A."/>
            <person name="Chen C."/>
            <person name="Yanf M."/>
            <person name="Daum C."/>
            <person name="Ng V."/>
            <person name="Clum A."/>
            <person name="Steindorff A."/>
            <person name="Ohm R."/>
            <person name="Martin F."/>
            <person name="Silar P."/>
            <person name="Natvig D."/>
            <person name="Lalanne C."/>
            <person name="Gautier V."/>
            <person name="Ament-velasquez S.L."/>
            <person name="Kruys A."/>
            <person name="Hutchinson M.I."/>
            <person name="Powell A.J."/>
            <person name="Barry K."/>
            <person name="Miller A.N."/>
            <person name="Grigoriev I.V."/>
            <person name="Debuchy R."/>
            <person name="Gladieux P."/>
            <person name="Thoren M.H."/>
            <person name="Johannesson H."/>
        </authorList>
    </citation>
    <scope>NUCLEOTIDE SEQUENCE</scope>
    <source>
        <strain evidence="1">SMH2392-1A</strain>
    </source>
</reference>
<dbReference type="EMBL" id="JAUIRO010000005">
    <property type="protein sequence ID" value="KAK0713662.1"/>
    <property type="molecule type" value="Genomic_DNA"/>
</dbReference>
<keyword evidence="2" id="KW-1185">Reference proteome</keyword>
<dbReference type="GeneID" id="85330004"/>
<comment type="caution">
    <text evidence="1">The sequence shown here is derived from an EMBL/GenBank/DDBJ whole genome shotgun (WGS) entry which is preliminary data.</text>
</comment>
<dbReference type="AlphaFoldDB" id="A0AA40DUB7"/>
<protein>
    <recommendedName>
        <fullName evidence="3">Protein kinase domain-containing protein</fullName>
    </recommendedName>
</protein>
<evidence type="ECO:0008006" key="3">
    <source>
        <dbReference type="Google" id="ProtNLM"/>
    </source>
</evidence>
<sequence>MVQKKGGDIIVGDGVVLYGWGYIISIAAWFEVAGETSNAPTKAILKALAVTGYESSMLYVKEARSRDWPTVELASGAQSWKMTRLGTAKCPIRQDHDHLRENFGSGGFGTVCTVIDKVSGNAFAIKVANIVEYLGNQLFHTSKPRVI</sequence>
<gene>
    <name evidence="1" type="ORF">B0T26DRAFT_783022</name>
</gene>
<name>A0AA40DUB7_9PEZI</name>
<dbReference type="Proteomes" id="UP001172101">
    <property type="component" value="Unassembled WGS sequence"/>
</dbReference>